<organism evidence="3 4">
    <name type="scientific">Corynebacterium urealyticum (strain ATCC 43042 / DSM 7109)</name>
    <dbReference type="NCBI Taxonomy" id="504474"/>
    <lineage>
        <taxon>Bacteria</taxon>
        <taxon>Bacillati</taxon>
        <taxon>Actinomycetota</taxon>
        <taxon>Actinomycetes</taxon>
        <taxon>Mycobacteriales</taxon>
        <taxon>Corynebacteriaceae</taxon>
        <taxon>Corynebacterium</taxon>
    </lineage>
</organism>
<reference evidence="3 4" key="1">
    <citation type="journal article" date="2008" name="J. Biotechnol.">
        <title>The lifestyle of Corynebacterium urealyticum derived from its complete genome sequence established by pyrosequencing.</title>
        <authorList>
            <person name="Tauch A."/>
            <person name="Trost E."/>
            <person name="Tilker A."/>
            <person name="Ludewig U."/>
            <person name="Schneiker S."/>
            <person name="Goesmann A."/>
            <person name="Arnold W."/>
            <person name="Bekel T."/>
            <person name="Brinkrolf K."/>
            <person name="Brune I."/>
            <person name="Goetker S."/>
            <person name="Kalinowski J."/>
            <person name="Kamp P.-B."/>
            <person name="Lobo F.P."/>
            <person name="Viehoever P."/>
            <person name="Weisshaar B."/>
            <person name="Soriano F."/>
            <person name="Droege M."/>
            <person name="Puehler A."/>
        </authorList>
    </citation>
    <scope>NUCLEOTIDE SEQUENCE [LARGE SCALE GENOMIC DNA]</scope>
    <source>
        <strain evidence="4">ATCC 43042 / DSM 7109</strain>
    </source>
</reference>
<dbReference type="Proteomes" id="UP000001727">
    <property type="component" value="Chromosome"/>
</dbReference>
<keyword evidence="2" id="KW-0812">Transmembrane</keyword>
<gene>
    <name evidence="3" type="ordered locus">cu1407</name>
</gene>
<dbReference type="STRING" id="504474.cu1407"/>
<evidence type="ECO:0000256" key="1">
    <source>
        <dbReference type="SAM" id="MobiDB-lite"/>
    </source>
</evidence>
<dbReference type="EMBL" id="AM942444">
    <property type="protein sequence ID" value="CAQ05367.1"/>
    <property type="molecule type" value="Genomic_DNA"/>
</dbReference>
<protein>
    <submittedName>
        <fullName evidence="3">Uncharacterized protein</fullName>
    </submittedName>
</protein>
<evidence type="ECO:0000313" key="3">
    <source>
        <dbReference type="EMBL" id="CAQ05367.1"/>
    </source>
</evidence>
<feature type="transmembrane region" description="Helical" evidence="2">
    <location>
        <begin position="59"/>
        <end position="81"/>
    </location>
</feature>
<proteinExistence type="predicted"/>
<dbReference type="RefSeq" id="WP_012360655.1">
    <property type="nucleotide sequence ID" value="NC_010545.1"/>
</dbReference>
<keyword evidence="4" id="KW-1185">Reference proteome</keyword>
<sequence length="87" mass="9747">MTTTTHLERTPIPQARRAQRQCMPLPLAAPAPAPAPAAQIDRQEQDDAEQARLPEWADYLVILLLAVVAIQIAILVVFNVLRALWLW</sequence>
<evidence type="ECO:0000313" key="4">
    <source>
        <dbReference type="Proteomes" id="UP000001727"/>
    </source>
</evidence>
<keyword evidence="2" id="KW-0472">Membrane</keyword>
<accession>B1VGR0</accession>
<dbReference type="KEGG" id="cur:cu1407"/>
<dbReference type="AlphaFoldDB" id="B1VGR0"/>
<keyword evidence="2" id="KW-1133">Transmembrane helix</keyword>
<name>B1VGR0_CORU7</name>
<feature type="region of interest" description="Disordered" evidence="1">
    <location>
        <begin position="30"/>
        <end position="49"/>
    </location>
</feature>
<dbReference type="GeneID" id="60604191"/>
<dbReference type="HOGENOM" id="CLU_2478080_0_0_11"/>
<evidence type="ECO:0000256" key="2">
    <source>
        <dbReference type="SAM" id="Phobius"/>
    </source>
</evidence>